<keyword evidence="1" id="KW-0812">Transmembrane</keyword>
<gene>
    <name evidence="3" type="ORF">VT98_12781</name>
</gene>
<feature type="non-terminal residue" evidence="3">
    <location>
        <position position="1"/>
    </location>
</feature>
<evidence type="ECO:0000313" key="3">
    <source>
        <dbReference type="EMBL" id="RWX46433.1"/>
    </source>
</evidence>
<dbReference type="GO" id="GO:0004175">
    <property type="term" value="F:endopeptidase activity"/>
    <property type="evidence" value="ECO:0007669"/>
    <property type="project" value="UniProtKB-ARBA"/>
</dbReference>
<feature type="domain" description="CAAX prenyl protease 2/Lysostaphin resistance protein A-like" evidence="2">
    <location>
        <begin position="2"/>
        <end position="63"/>
    </location>
</feature>
<dbReference type="GO" id="GO:0006508">
    <property type="term" value="P:proteolysis"/>
    <property type="evidence" value="ECO:0007669"/>
    <property type="project" value="UniProtKB-KW"/>
</dbReference>
<proteinExistence type="predicted"/>
<keyword evidence="4" id="KW-1185">Reference proteome</keyword>
<accession>A0A444J049</accession>
<protein>
    <submittedName>
        <fullName evidence="3">CAAX protease self-immunity</fullName>
    </submittedName>
</protein>
<evidence type="ECO:0000256" key="1">
    <source>
        <dbReference type="SAM" id="Phobius"/>
    </source>
</evidence>
<dbReference type="EMBL" id="MTKP01000278">
    <property type="protein sequence ID" value="RWX46433.1"/>
    <property type="molecule type" value="Genomic_DNA"/>
</dbReference>
<name>A0A444J049_9BACT</name>
<feature type="transmembrane region" description="Helical" evidence="1">
    <location>
        <begin position="57"/>
        <end position="77"/>
    </location>
</feature>
<keyword evidence="1" id="KW-1133">Transmembrane helix</keyword>
<dbReference type="Proteomes" id="UP000288086">
    <property type="component" value="Unassembled WGS sequence"/>
</dbReference>
<evidence type="ECO:0000313" key="4">
    <source>
        <dbReference type="Proteomes" id="UP000288086"/>
    </source>
</evidence>
<comment type="caution">
    <text evidence="3">The sequence shown here is derived from an EMBL/GenBank/DDBJ whole genome shotgun (WGS) entry which is preliminary data.</text>
</comment>
<dbReference type="AlphaFoldDB" id="A0A444J049"/>
<sequence length="79" mass="8911">TLLSAILFTLWHPLNALTVNPGAQALFCDPYFLVIVFCLGIVCSLTYILSRSLWVPIIIHWLTVVVWVIFLGGRNLLLK</sequence>
<feature type="transmembrane region" description="Helical" evidence="1">
    <location>
        <begin position="32"/>
        <end position="50"/>
    </location>
</feature>
<dbReference type="GO" id="GO:0080120">
    <property type="term" value="P:CAAX-box protein maturation"/>
    <property type="evidence" value="ECO:0007669"/>
    <property type="project" value="UniProtKB-ARBA"/>
</dbReference>
<organism evidence="3 4">
    <name type="scientific">Candidatus Electrothrix communis</name>
    <dbReference type="NCBI Taxonomy" id="1859133"/>
    <lineage>
        <taxon>Bacteria</taxon>
        <taxon>Pseudomonadati</taxon>
        <taxon>Thermodesulfobacteriota</taxon>
        <taxon>Desulfobulbia</taxon>
        <taxon>Desulfobulbales</taxon>
        <taxon>Desulfobulbaceae</taxon>
        <taxon>Candidatus Electrothrix</taxon>
    </lineage>
</organism>
<keyword evidence="1" id="KW-0472">Membrane</keyword>
<evidence type="ECO:0000259" key="2">
    <source>
        <dbReference type="Pfam" id="PF02517"/>
    </source>
</evidence>
<keyword evidence="3" id="KW-0645">Protease</keyword>
<keyword evidence="3" id="KW-0378">Hydrolase</keyword>
<dbReference type="InterPro" id="IPR003675">
    <property type="entry name" value="Rce1/LyrA-like_dom"/>
</dbReference>
<reference evidence="3 4" key="1">
    <citation type="submission" date="2017-01" db="EMBL/GenBank/DDBJ databases">
        <title>The cable genome- insights into the physiology and evolution of filamentous bacteria capable of sulfide oxidation via long distance electron transfer.</title>
        <authorList>
            <person name="Schreiber L."/>
            <person name="Bjerg J.T."/>
            <person name="Boggild A."/>
            <person name="Van De Vossenberg J."/>
            <person name="Meysman F."/>
            <person name="Nielsen L.P."/>
            <person name="Schramm A."/>
            <person name="Kjeldsen K.U."/>
        </authorList>
    </citation>
    <scope>NUCLEOTIDE SEQUENCE [LARGE SCALE GENOMIC DNA]</scope>
    <source>
        <strain evidence="3">A1</strain>
    </source>
</reference>
<dbReference type="Pfam" id="PF02517">
    <property type="entry name" value="Rce1-like"/>
    <property type="match status" value="1"/>
</dbReference>